<dbReference type="PANTHER" id="PTHR35716">
    <property type="entry name" value="OS05G0574700 PROTEIN-RELATED"/>
    <property type="match status" value="1"/>
</dbReference>
<comment type="caution">
    <text evidence="1">The sequence shown here is derived from an EMBL/GenBank/DDBJ whole genome shotgun (WGS) entry which is preliminary data.</text>
</comment>
<evidence type="ECO:0000313" key="2">
    <source>
        <dbReference type="Proteomes" id="UP001530293"/>
    </source>
</evidence>
<accession>A0ABD3MJH6</accession>
<reference evidence="1 2" key="1">
    <citation type="submission" date="2024-10" db="EMBL/GenBank/DDBJ databases">
        <title>Updated reference genomes for cyclostephanoid diatoms.</title>
        <authorList>
            <person name="Roberts W.R."/>
            <person name="Alverson A.J."/>
        </authorList>
    </citation>
    <scope>NUCLEOTIDE SEQUENCE [LARGE SCALE GENOMIC DNA]</scope>
    <source>
        <strain evidence="1 2">AJA232-27</strain>
    </source>
</reference>
<name>A0ABD3MJH6_9STRA</name>
<protein>
    <submittedName>
        <fullName evidence="1">Uncharacterized protein</fullName>
    </submittedName>
</protein>
<dbReference type="EMBL" id="JALLBG020000108">
    <property type="protein sequence ID" value="KAL3764194.1"/>
    <property type="molecule type" value="Genomic_DNA"/>
</dbReference>
<dbReference type="Proteomes" id="UP001530293">
    <property type="component" value="Unassembled WGS sequence"/>
</dbReference>
<organism evidence="1 2">
    <name type="scientific">Discostella pseudostelligera</name>
    <dbReference type="NCBI Taxonomy" id="259834"/>
    <lineage>
        <taxon>Eukaryota</taxon>
        <taxon>Sar</taxon>
        <taxon>Stramenopiles</taxon>
        <taxon>Ochrophyta</taxon>
        <taxon>Bacillariophyta</taxon>
        <taxon>Coscinodiscophyceae</taxon>
        <taxon>Thalassiosirophycidae</taxon>
        <taxon>Stephanodiscales</taxon>
        <taxon>Stephanodiscaceae</taxon>
        <taxon>Discostella</taxon>
    </lineage>
</organism>
<gene>
    <name evidence="1" type="ORF">ACHAWU_004006</name>
</gene>
<proteinExistence type="predicted"/>
<dbReference type="AlphaFoldDB" id="A0ABD3MJH6"/>
<evidence type="ECO:0000313" key="1">
    <source>
        <dbReference type="EMBL" id="KAL3764194.1"/>
    </source>
</evidence>
<keyword evidence="2" id="KW-1185">Reference proteome</keyword>
<sequence length="185" mass="20616">PIASVAVDARVSKRNLPIRISRCTSNYYRLEPFSMSSDSTDDVPSILIPHVNMTAEDVVTACMEALKQNNDPMENTGLRVCFDFSSDRCRAALGGNLEDFISYANNPTFGSMINAKEYVVLSFGPVIAATNTRGAMQTVLVKVKPANGNDRTFLWTMQQERRPPRQGLWLVHECIFVENAFALTF</sequence>
<feature type="non-terminal residue" evidence="1">
    <location>
        <position position="1"/>
    </location>
</feature>